<dbReference type="InterPro" id="IPR024706">
    <property type="entry name" value="Peroxiredoxin_AhpC-typ"/>
</dbReference>
<feature type="domain" description="Thioredoxin" evidence="15">
    <location>
        <begin position="5"/>
        <end position="152"/>
    </location>
</feature>
<dbReference type="SUPFAM" id="SSF52833">
    <property type="entry name" value="Thioredoxin-like"/>
    <property type="match status" value="1"/>
</dbReference>
<comment type="function">
    <text evidence="1">Thiol-specific peroxidase that catalyzes the reduction of hydrogen peroxide and organic hydroperoxides to water and alcohols, respectively. Plays a role in cell protection against oxidative stress by detoxifying peroxides and as sensor of hydrogen peroxide-mediated signaling events.</text>
</comment>
<evidence type="ECO:0000256" key="14">
    <source>
        <dbReference type="SAM" id="MobiDB-lite"/>
    </source>
</evidence>
<dbReference type="GO" id="GO:0008379">
    <property type="term" value="F:thioredoxin peroxidase activity"/>
    <property type="evidence" value="ECO:0007669"/>
    <property type="project" value="TreeGrafter"/>
</dbReference>
<dbReference type="CDD" id="cd03017">
    <property type="entry name" value="PRX_BCP"/>
    <property type="match status" value="1"/>
</dbReference>
<evidence type="ECO:0000256" key="1">
    <source>
        <dbReference type="ARBA" id="ARBA00003330"/>
    </source>
</evidence>
<evidence type="ECO:0000256" key="5">
    <source>
        <dbReference type="ARBA" id="ARBA00022862"/>
    </source>
</evidence>
<keyword evidence="7" id="KW-1015">Disulfide bond</keyword>
<dbReference type="Pfam" id="PF00578">
    <property type="entry name" value="AhpC-TSA"/>
    <property type="match status" value="1"/>
</dbReference>
<evidence type="ECO:0000256" key="11">
    <source>
        <dbReference type="ARBA" id="ARBA00042639"/>
    </source>
</evidence>
<dbReference type="PROSITE" id="PS51352">
    <property type="entry name" value="THIOREDOXIN_2"/>
    <property type="match status" value="1"/>
</dbReference>
<dbReference type="PANTHER" id="PTHR42801:SF4">
    <property type="entry name" value="AHPC_TSA FAMILY PROTEIN"/>
    <property type="match status" value="1"/>
</dbReference>
<dbReference type="InterPro" id="IPR050924">
    <property type="entry name" value="Peroxiredoxin_BCP/PrxQ"/>
</dbReference>
<comment type="catalytic activity">
    <reaction evidence="12">
        <text>a hydroperoxide + [thioredoxin]-dithiol = an alcohol + [thioredoxin]-disulfide + H2O</text>
        <dbReference type="Rhea" id="RHEA:62620"/>
        <dbReference type="Rhea" id="RHEA-COMP:10698"/>
        <dbReference type="Rhea" id="RHEA-COMP:10700"/>
        <dbReference type="ChEBI" id="CHEBI:15377"/>
        <dbReference type="ChEBI" id="CHEBI:29950"/>
        <dbReference type="ChEBI" id="CHEBI:30879"/>
        <dbReference type="ChEBI" id="CHEBI:35924"/>
        <dbReference type="ChEBI" id="CHEBI:50058"/>
        <dbReference type="EC" id="1.11.1.24"/>
    </reaction>
</comment>
<dbReference type="InterPro" id="IPR036249">
    <property type="entry name" value="Thioredoxin-like_sf"/>
</dbReference>
<evidence type="ECO:0000256" key="6">
    <source>
        <dbReference type="ARBA" id="ARBA00023002"/>
    </source>
</evidence>
<evidence type="ECO:0000256" key="10">
    <source>
        <dbReference type="ARBA" id="ARBA00038489"/>
    </source>
</evidence>
<comment type="similarity">
    <text evidence="10">Belongs to the peroxiredoxin family. BCP/PrxQ subfamily.</text>
</comment>
<dbReference type="FunFam" id="3.40.30.10:FF:000007">
    <property type="entry name" value="Thioredoxin-dependent thiol peroxidase"/>
    <property type="match status" value="1"/>
</dbReference>
<keyword evidence="5" id="KW-0049">Antioxidant</keyword>
<dbReference type="InterPro" id="IPR013766">
    <property type="entry name" value="Thioredoxin_domain"/>
</dbReference>
<evidence type="ECO:0000256" key="13">
    <source>
        <dbReference type="PIRSR" id="PIRSR000239-1"/>
    </source>
</evidence>
<evidence type="ECO:0000256" key="9">
    <source>
        <dbReference type="ARBA" id="ARBA00032824"/>
    </source>
</evidence>
<evidence type="ECO:0000313" key="17">
    <source>
        <dbReference type="Proteomes" id="UP000265431"/>
    </source>
</evidence>
<evidence type="ECO:0000259" key="15">
    <source>
        <dbReference type="PROSITE" id="PS51352"/>
    </source>
</evidence>
<proteinExistence type="inferred from homology"/>
<organism evidence="16 17">
    <name type="scientific">Henriciella barbarensis</name>
    <dbReference type="NCBI Taxonomy" id="86342"/>
    <lineage>
        <taxon>Bacteria</taxon>
        <taxon>Pseudomonadati</taxon>
        <taxon>Pseudomonadota</taxon>
        <taxon>Alphaproteobacteria</taxon>
        <taxon>Hyphomonadales</taxon>
        <taxon>Hyphomonadaceae</taxon>
        <taxon>Henriciella</taxon>
    </lineage>
</organism>
<gene>
    <name evidence="16" type="ORF">D1224_16185</name>
</gene>
<keyword evidence="17" id="KW-1185">Reference proteome</keyword>
<evidence type="ECO:0000256" key="3">
    <source>
        <dbReference type="ARBA" id="ARBA00013017"/>
    </source>
</evidence>
<comment type="subunit">
    <text evidence="2">Monomer.</text>
</comment>
<dbReference type="Proteomes" id="UP000265431">
    <property type="component" value="Unassembled WGS sequence"/>
</dbReference>
<dbReference type="GO" id="GO:0045454">
    <property type="term" value="P:cell redox homeostasis"/>
    <property type="evidence" value="ECO:0007669"/>
    <property type="project" value="TreeGrafter"/>
</dbReference>
<comment type="caution">
    <text evidence="16">The sequence shown here is derived from an EMBL/GenBank/DDBJ whole genome shotgun (WGS) entry which is preliminary data.</text>
</comment>
<evidence type="ECO:0000313" key="16">
    <source>
        <dbReference type="EMBL" id="RIJ20639.1"/>
    </source>
</evidence>
<protein>
    <recommendedName>
        <fullName evidence="3">thioredoxin-dependent peroxiredoxin</fullName>
        <ecNumber evidence="3">1.11.1.24</ecNumber>
    </recommendedName>
    <alternativeName>
        <fullName evidence="9">Thioredoxin peroxidase</fullName>
    </alternativeName>
    <alternativeName>
        <fullName evidence="11">Thioredoxin-dependent peroxiredoxin Bcp</fullName>
    </alternativeName>
</protein>
<dbReference type="EMBL" id="QWGB01000014">
    <property type="protein sequence ID" value="RIJ20639.1"/>
    <property type="molecule type" value="Genomic_DNA"/>
</dbReference>
<reference evidence="16 17" key="1">
    <citation type="submission" date="2018-08" db="EMBL/GenBank/DDBJ databases">
        <title>Henriciella mobilis sp. nov., isolated from seawater.</title>
        <authorList>
            <person name="Cheng H."/>
            <person name="Wu Y.-H."/>
            <person name="Xu X.-W."/>
            <person name="Guo L.-L."/>
        </authorList>
    </citation>
    <scope>NUCLEOTIDE SEQUENCE [LARGE SCALE GENOMIC DNA]</scope>
    <source>
        <strain evidence="16 17">CCUG66934</strain>
    </source>
</reference>
<keyword evidence="6" id="KW-0560">Oxidoreductase</keyword>
<evidence type="ECO:0000256" key="2">
    <source>
        <dbReference type="ARBA" id="ARBA00011245"/>
    </source>
</evidence>
<dbReference type="Gene3D" id="3.40.30.10">
    <property type="entry name" value="Glutaredoxin"/>
    <property type="match status" value="1"/>
</dbReference>
<accession>A0A399QSV1</accession>
<name>A0A399QSV1_9PROT</name>
<dbReference type="PIRSF" id="PIRSF000239">
    <property type="entry name" value="AHPC"/>
    <property type="match status" value="1"/>
</dbReference>
<dbReference type="AlphaFoldDB" id="A0A399QSV1"/>
<dbReference type="GO" id="GO:0005737">
    <property type="term" value="C:cytoplasm"/>
    <property type="evidence" value="ECO:0007669"/>
    <property type="project" value="TreeGrafter"/>
</dbReference>
<dbReference type="PANTHER" id="PTHR42801">
    <property type="entry name" value="THIOREDOXIN-DEPENDENT PEROXIDE REDUCTASE"/>
    <property type="match status" value="1"/>
</dbReference>
<evidence type="ECO:0000256" key="4">
    <source>
        <dbReference type="ARBA" id="ARBA00022559"/>
    </source>
</evidence>
<dbReference type="GO" id="GO:0034599">
    <property type="term" value="P:cellular response to oxidative stress"/>
    <property type="evidence" value="ECO:0007669"/>
    <property type="project" value="TreeGrafter"/>
</dbReference>
<evidence type="ECO:0000256" key="12">
    <source>
        <dbReference type="ARBA" id="ARBA00049091"/>
    </source>
</evidence>
<dbReference type="OrthoDB" id="9812811at2"/>
<sequence>MSSVISAGDPAPHIQLETTSGTVSIPSDRGRGLILFFYPKDNTPGCTNEAKDFSALKSDFDAKGFDVVGISRDSLQSHEKFIEKQALTIPLAADEEGSVCEAFGVWKEKNMYGRKFMGIERSTFAISADGMIIEGWRKVRVKGHADKVLSVL</sequence>
<evidence type="ECO:0000256" key="7">
    <source>
        <dbReference type="ARBA" id="ARBA00023157"/>
    </source>
</evidence>
<feature type="active site" description="Cysteine sulfenic acid (-SOH) intermediate; for peroxidase activity" evidence="13">
    <location>
        <position position="46"/>
    </location>
</feature>
<dbReference type="InterPro" id="IPR000866">
    <property type="entry name" value="AhpC/TSA"/>
</dbReference>
<keyword evidence="4" id="KW-0575">Peroxidase</keyword>
<keyword evidence="8" id="KW-0676">Redox-active center</keyword>
<dbReference type="EC" id="1.11.1.24" evidence="3"/>
<evidence type="ECO:0000256" key="8">
    <source>
        <dbReference type="ARBA" id="ARBA00023284"/>
    </source>
</evidence>
<dbReference type="RefSeq" id="WP_119380956.1">
    <property type="nucleotide sequence ID" value="NZ_QWGB01000014.1"/>
</dbReference>
<feature type="region of interest" description="Disordered" evidence="14">
    <location>
        <begin position="1"/>
        <end position="22"/>
    </location>
</feature>